<gene>
    <name evidence="2" type="ORF">URODEC1_LOCUS5947</name>
</gene>
<evidence type="ECO:0000313" key="3">
    <source>
        <dbReference type="Proteomes" id="UP001497457"/>
    </source>
</evidence>
<name>A0ABC8VR34_9POAL</name>
<feature type="compositionally biased region" description="Acidic residues" evidence="1">
    <location>
        <begin position="47"/>
        <end position="63"/>
    </location>
</feature>
<dbReference type="AlphaFoldDB" id="A0ABC8VR34"/>
<dbReference type="EMBL" id="OZ075120">
    <property type="protein sequence ID" value="CAL4895283.1"/>
    <property type="molecule type" value="Genomic_DNA"/>
</dbReference>
<evidence type="ECO:0000256" key="1">
    <source>
        <dbReference type="SAM" id="MobiDB-lite"/>
    </source>
</evidence>
<evidence type="ECO:0000313" key="2">
    <source>
        <dbReference type="EMBL" id="CAL4895283.1"/>
    </source>
</evidence>
<feature type="region of interest" description="Disordered" evidence="1">
    <location>
        <begin position="102"/>
        <end position="140"/>
    </location>
</feature>
<protein>
    <recommendedName>
        <fullName evidence="4">RRM domain-containing protein</fullName>
    </recommendedName>
</protein>
<evidence type="ECO:0008006" key="4">
    <source>
        <dbReference type="Google" id="ProtNLM"/>
    </source>
</evidence>
<keyword evidence="3" id="KW-1185">Reference proteome</keyword>
<proteinExistence type="predicted"/>
<feature type="compositionally biased region" description="Low complexity" evidence="1">
    <location>
        <begin position="110"/>
        <end position="126"/>
    </location>
</feature>
<sequence length="449" mass="45761">MEGSGGSPLPQQPPPADKDADEAAALALTKRARKRSRYLSPPYTDTDVQEVVEEVADEEEEEPPNVSAAEALSALGAAAQGQEGVDPAALRFLALYRNRNRATTGTFDDSPAGAAASGSQQGGSKKPPSPASAGGGGHTMLNLSPAALSFLANTVNSDGPRAAAGDGSHGGGSNKPPSPAAATSGGVGHTMLNFSAGPAMPGPSDGSSALALAKKRKNPNADGPMQNAGALGQAAATAAAAGHIRASQLPGFAVNAAHGVANPVPLEKKRRKKYKKRMKIAGHEQHYFGNPAALVLDFAAGTHMPSKEDLVSTFRRFGLVIDSGTTIAHDTRRARVAFATRAQAEAAYSCEGALGAFGPPSVAPSLLDLPPIGCGAPPPVPKLPLTDIKSNLENMIASLNHRSLSVKATAEVASLPEEAMPAILVGEMQGLLAKVNKKLQGRSITAHHG</sequence>
<feature type="region of interest" description="Disordered" evidence="1">
    <location>
        <begin position="159"/>
        <end position="209"/>
    </location>
</feature>
<organism evidence="2 3">
    <name type="scientific">Urochloa decumbens</name>
    <dbReference type="NCBI Taxonomy" id="240449"/>
    <lineage>
        <taxon>Eukaryota</taxon>
        <taxon>Viridiplantae</taxon>
        <taxon>Streptophyta</taxon>
        <taxon>Embryophyta</taxon>
        <taxon>Tracheophyta</taxon>
        <taxon>Spermatophyta</taxon>
        <taxon>Magnoliopsida</taxon>
        <taxon>Liliopsida</taxon>
        <taxon>Poales</taxon>
        <taxon>Poaceae</taxon>
        <taxon>PACMAD clade</taxon>
        <taxon>Panicoideae</taxon>
        <taxon>Panicodae</taxon>
        <taxon>Paniceae</taxon>
        <taxon>Melinidinae</taxon>
        <taxon>Urochloa</taxon>
    </lineage>
</organism>
<dbReference type="PANTHER" id="PTHR35491">
    <property type="entry name" value="OS12G0638500-LIKE PROTEIN"/>
    <property type="match status" value="1"/>
</dbReference>
<reference evidence="2" key="1">
    <citation type="submission" date="2024-10" db="EMBL/GenBank/DDBJ databases">
        <authorList>
            <person name="Ryan C."/>
        </authorList>
    </citation>
    <scope>NUCLEOTIDE SEQUENCE [LARGE SCALE GENOMIC DNA]</scope>
</reference>
<dbReference type="PANTHER" id="PTHR35491:SF9">
    <property type="entry name" value="RRM DOMAIN-CONTAINING PROTEIN"/>
    <property type="match status" value="1"/>
</dbReference>
<feature type="region of interest" description="Disordered" evidence="1">
    <location>
        <begin position="1"/>
        <end position="67"/>
    </location>
</feature>
<accession>A0ABC8VR34</accession>
<dbReference type="Proteomes" id="UP001497457">
    <property type="component" value="Chromosome 10rd"/>
</dbReference>